<dbReference type="GO" id="GO:0052621">
    <property type="term" value="F:diguanylate cyclase activity"/>
    <property type="evidence" value="ECO:0007669"/>
    <property type="project" value="UniProtKB-EC"/>
</dbReference>
<dbReference type="Pfam" id="PF00990">
    <property type="entry name" value="GGDEF"/>
    <property type="match status" value="1"/>
</dbReference>
<dbReference type="NCBIfam" id="TIGR00254">
    <property type="entry name" value="GGDEF"/>
    <property type="match status" value="1"/>
</dbReference>
<evidence type="ECO:0000256" key="3">
    <source>
        <dbReference type="ARBA" id="ARBA00034247"/>
    </source>
</evidence>
<name>A0A8I1A9I4_ACIBZ</name>
<accession>A0A8I1A9I4</accession>
<sequence length="395" mass="45671">MAESNLGINLFFKKLKTQFDSNIIMNWSSLHKCILILILTMALHLSWIAWKVFILLTPETWQWVNISLIQLQLMVNLGSTLLLFLLILFCHFFQHKTWANTILPHIVISIFIMLMLTDGFLVGIYSPATIFAFVCISGVGLILFNRKIIYIQLITALVIYISMMLFTYWHIIPYAPIFSIRILENNRHDNLFWVGTMVYFIVPILMACLILCEILLSQWRHRESLIKKLSETDPLTNLYNRRFFNEKLDAMQSKKTHYAIILIDIDHFKDINDLYGHHFGDEALCQVAKLLSSQIRHSDIVARYGGEEFIIALPDTTLDSAQAFAERCRLAIQNQVIESLDHHYVQLTASFGIATSIDDDNISKIIHLADKALYRAKQSGRNQVHLYHTPINEIA</sequence>
<evidence type="ECO:0000256" key="1">
    <source>
        <dbReference type="ARBA" id="ARBA00001946"/>
    </source>
</evidence>
<dbReference type="PANTHER" id="PTHR45138">
    <property type="entry name" value="REGULATORY COMPONENTS OF SENSORY TRANSDUCTION SYSTEM"/>
    <property type="match status" value="1"/>
</dbReference>
<gene>
    <name evidence="4" type="ORF">I9054_000875</name>
</gene>
<dbReference type="EC" id="2.7.7.65" evidence="2"/>
<dbReference type="SUPFAM" id="SSF55073">
    <property type="entry name" value="Nucleotide cyclase"/>
    <property type="match status" value="1"/>
</dbReference>
<evidence type="ECO:0000313" key="4">
    <source>
        <dbReference type="EMBL" id="UUN98064.1"/>
    </source>
</evidence>
<dbReference type="CDD" id="cd01949">
    <property type="entry name" value="GGDEF"/>
    <property type="match status" value="1"/>
</dbReference>
<reference evidence="4" key="1">
    <citation type="submission" date="2022-02" db="EMBL/GenBank/DDBJ databases">
        <title>Characterization of Tn125 harboring carbapenem-resistant Acinetobacter bereziniae clinical isolates.</title>
        <authorList>
            <person name="Wong N.-K."/>
            <person name="Pan Q."/>
        </authorList>
    </citation>
    <scope>NUCLEOTIDE SEQUENCE</scope>
    <source>
        <strain evidence="4">GD03393</strain>
    </source>
</reference>
<dbReference type="EMBL" id="CP092085">
    <property type="protein sequence ID" value="UUN98064.1"/>
    <property type="molecule type" value="Genomic_DNA"/>
</dbReference>
<dbReference type="Gene3D" id="3.30.70.270">
    <property type="match status" value="1"/>
</dbReference>
<dbReference type="AlphaFoldDB" id="A0A8I1A9I4"/>
<organism evidence="4 5">
    <name type="scientific">Acinetobacter bereziniae</name>
    <name type="common">Acinetobacter genomosp. 10</name>
    <dbReference type="NCBI Taxonomy" id="106648"/>
    <lineage>
        <taxon>Bacteria</taxon>
        <taxon>Pseudomonadati</taxon>
        <taxon>Pseudomonadota</taxon>
        <taxon>Gammaproteobacteria</taxon>
        <taxon>Moraxellales</taxon>
        <taxon>Moraxellaceae</taxon>
        <taxon>Acinetobacter</taxon>
    </lineage>
</organism>
<proteinExistence type="predicted"/>
<evidence type="ECO:0000313" key="5">
    <source>
        <dbReference type="Proteomes" id="UP000644140"/>
    </source>
</evidence>
<dbReference type="PANTHER" id="PTHR45138:SF9">
    <property type="entry name" value="DIGUANYLATE CYCLASE DGCM-RELATED"/>
    <property type="match status" value="1"/>
</dbReference>
<dbReference type="InterPro" id="IPR029787">
    <property type="entry name" value="Nucleotide_cyclase"/>
</dbReference>
<dbReference type="PROSITE" id="PS50887">
    <property type="entry name" value="GGDEF"/>
    <property type="match status" value="1"/>
</dbReference>
<evidence type="ECO:0000256" key="2">
    <source>
        <dbReference type="ARBA" id="ARBA00012528"/>
    </source>
</evidence>
<comment type="cofactor">
    <cofactor evidence="1">
        <name>Mg(2+)</name>
        <dbReference type="ChEBI" id="CHEBI:18420"/>
    </cofactor>
</comment>
<dbReference type="InterPro" id="IPR043128">
    <property type="entry name" value="Rev_trsase/Diguanyl_cyclase"/>
</dbReference>
<protein>
    <recommendedName>
        <fullName evidence="2">diguanylate cyclase</fullName>
        <ecNumber evidence="2">2.7.7.65</ecNumber>
    </recommendedName>
</protein>
<dbReference type="InterPro" id="IPR050469">
    <property type="entry name" value="Diguanylate_Cyclase"/>
</dbReference>
<dbReference type="FunFam" id="3.30.70.270:FF:000001">
    <property type="entry name" value="Diguanylate cyclase domain protein"/>
    <property type="match status" value="1"/>
</dbReference>
<dbReference type="SMART" id="SM00267">
    <property type="entry name" value="GGDEF"/>
    <property type="match status" value="1"/>
</dbReference>
<dbReference type="InterPro" id="IPR000160">
    <property type="entry name" value="GGDEF_dom"/>
</dbReference>
<dbReference type="RefSeq" id="WP_058967365.1">
    <property type="nucleotide sequence ID" value="NZ_BKMA01000004.1"/>
</dbReference>
<comment type="catalytic activity">
    <reaction evidence="3">
        <text>2 GTP = 3',3'-c-di-GMP + 2 diphosphate</text>
        <dbReference type="Rhea" id="RHEA:24898"/>
        <dbReference type="ChEBI" id="CHEBI:33019"/>
        <dbReference type="ChEBI" id="CHEBI:37565"/>
        <dbReference type="ChEBI" id="CHEBI:58805"/>
        <dbReference type="EC" id="2.7.7.65"/>
    </reaction>
</comment>
<dbReference type="Proteomes" id="UP000644140">
    <property type="component" value="Chromosome"/>
</dbReference>